<evidence type="ECO:0000256" key="2">
    <source>
        <dbReference type="ARBA" id="ARBA00023125"/>
    </source>
</evidence>
<dbReference type="STRING" id="1476583.DEIPH_ctg103orf0102"/>
<dbReference type="Proteomes" id="UP000020492">
    <property type="component" value="Unassembled WGS sequence"/>
</dbReference>
<evidence type="ECO:0000313" key="6">
    <source>
        <dbReference type="EMBL" id="EYB66562.1"/>
    </source>
</evidence>
<dbReference type="Pfam" id="PF00440">
    <property type="entry name" value="TetR_N"/>
    <property type="match status" value="1"/>
</dbReference>
<keyword evidence="1" id="KW-0805">Transcription regulation</keyword>
<dbReference type="PANTHER" id="PTHR30055:SF238">
    <property type="entry name" value="MYCOFACTOCIN BIOSYNTHESIS TRANSCRIPTIONAL REGULATOR MFTR-RELATED"/>
    <property type="match status" value="1"/>
</dbReference>
<dbReference type="InterPro" id="IPR009057">
    <property type="entry name" value="Homeodomain-like_sf"/>
</dbReference>
<dbReference type="InterPro" id="IPR050109">
    <property type="entry name" value="HTH-type_TetR-like_transc_reg"/>
</dbReference>
<dbReference type="PANTHER" id="PTHR30055">
    <property type="entry name" value="HTH-TYPE TRANSCRIPTIONAL REGULATOR RUTR"/>
    <property type="match status" value="1"/>
</dbReference>
<dbReference type="eggNOG" id="COG1309">
    <property type="taxonomic scope" value="Bacteria"/>
</dbReference>
<accession>A0A016QL40</accession>
<evidence type="ECO:0000256" key="3">
    <source>
        <dbReference type="ARBA" id="ARBA00023163"/>
    </source>
</evidence>
<dbReference type="SUPFAM" id="SSF46689">
    <property type="entry name" value="Homeodomain-like"/>
    <property type="match status" value="1"/>
</dbReference>
<dbReference type="EMBL" id="JHAC01000082">
    <property type="protein sequence ID" value="EYB66562.1"/>
    <property type="molecule type" value="Genomic_DNA"/>
</dbReference>
<comment type="caution">
    <text evidence="6">The sequence shown here is derived from an EMBL/GenBank/DDBJ whole genome shotgun (WGS) entry which is preliminary data.</text>
</comment>
<protein>
    <submittedName>
        <fullName evidence="6">TetR family transcriptional regulator</fullName>
    </submittedName>
</protein>
<sequence>MARPRTITDEQIVAAAREVFLEQGFSATTAEIARRAGISEGTLFKRFATKEDMFEEVVGLRDYAAWREELPGLVGRGDVRRNLERAAQRFLDTAGRIVPNLMLIFSRGHAPAHNPMLERLGNPMRQDADALAAYLRAEVALGRVRPIDADVTALTLMGTLTHYVHRELMTPEAGREPLDAGRFVRSLLDVLWPGLEP</sequence>
<feature type="DNA-binding region" description="H-T-H motif" evidence="4">
    <location>
        <begin position="28"/>
        <end position="47"/>
    </location>
</feature>
<evidence type="ECO:0000256" key="1">
    <source>
        <dbReference type="ARBA" id="ARBA00023015"/>
    </source>
</evidence>
<dbReference type="RefSeq" id="WP_034360707.1">
    <property type="nucleotide sequence ID" value="NZ_JHAC01000082.1"/>
</dbReference>
<dbReference type="Gene3D" id="1.10.10.60">
    <property type="entry name" value="Homeodomain-like"/>
    <property type="match status" value="1"/>
</dbReference>
<dbReference type="SUPFAM" id="SSF48498">
    <property type="entry name" value="Tetracyclin repressor-like, C-terminal domain"/>
    <property type="match status" value="1"/>
</dbReference>
<dbReference type="InterPro" id="IPR023772">
    <property type="entry name" value="DNA-bd_HTH_TetR-type_CS"/>
</dbReference>
<reference evidence="6 7" key="1">
    <citation type="submission" date="2014-03" db="EMBL/GenBank/DDBJ databases">
        <title>Draft genome sequence of Deinococcus phoenicis 1P10ME.</title>
        <authorList>
            <person name="Stepanov V.G."/>
            <person name="Vaishampayan P."/>
            <person name="Venkateswaran K."/>
            <person name="Fox G.E."/>
        </authorList>
    </citation>
    <scope>NUCLEOTIDE SEQUENCE [LARGE SCALE GENOMIC DNA]</scope>
    <source>
        <strain evidence="6 7">1P10ME</strain>
    </source>
</reference>
<gene>
    <name evidence="6" type="ORF">DEIPH_ctg103orf0102</name>
</gene>
<proteinExistence type="predicted"/>
<evidence type="ECO:0000259" key="5">
    <source>
        <dbReference type="PROSITE" id="PS50977"/>
    </source>
</evidence>
<keyword evidence="2 4" id="KW-0238">DNA-binding</keyword>
<dbReference type="PRINTS" id="PR00455">
    <property type="entry name" value="HTHTETR"/>
</dbReference>
<organism evidence="6 7">
    <name type="scientific">Deinococcus phoenicis</name>
    <dbReference type="NCBI Taxonomy" id="1476583"/>
    <lineage>
        <taxon>Bacteria</taxon>
        <taxon>Thermotogati</taxon>
        <taxon>Deinococcota</taxon>
        <taxon>Deinococci</taxon>
        <taxon>Deinococcales</taxon>
        <taxon>Deinococcaceae</taxon>
        <taxon>Deinococcus</taxon>
    </lineage>
</organism>
<dbReference type="InterPro" id="IPR036271">
    <property type="entry name" value="Tet_transcr_reg_TetR-rel_C_sf"/>
</dbReference>
<dbReference type="PATRIC" id="fig|1476583.3.peg.3510"/>
<keyword evidence="3" id="KW-0804">Transcription</keyword>
<feature type="domain" description="HTH tetR-type" evidence="5">
    <location>
        <begin position="6"/>
        <end position="65"/>
    </location>
</feature>
<name>A0A016QL40_9DEIO</name>
<dbReference type="PROSITE" id="PS01081">
    <property type="entry name" value="HTH_TETR_1"/>
    <property type="match status" value="1"/>
</dbReference>
<dbReference type="AlphaFoldDB" id="A0A016QL40"/>
<dbReference type="GO" id="GO:0000976">
    <property type="term" value="F:transcription cis-regulatory region binding"/>
    <property type="evidence" value="ECO:0007669"/>
    <property type="project" value="TreeGrafter"/>
</dbReference>
<dbReference type="PROSITE" id="PS50977">
    <property type="entry name" value="HTH_TETR_2"/>
    <property type="match status" value="1"/>
</dbReference>
<keyword evidence="7" id="KW-1185">Reference proteome</keyword>
<dbReference type="OrthoDB" id="9785164at2"/>
<dbReference type="Gene3D" id="1.10.357.10">
    <property type="entry name" value="Tetracycline Repressor, domain 2"/>
    <property type="match status" value="1"/>
</dbReference>
<dbReference type="InterPro" id="IPR001647">
    <property type="entry name" value="HTH_TetR"/>
</dbReference>
<evidence type="ECO:0000313" key="7">
    <source>
        <dbReference type="Proteomes" id="UP000020492"/>
    </source>
</evidence>
<evidence type="ECO:0000256" key="4">
    <source>
        <dbReference type="PROSITE-ProRule" id="PRU00335"/>
    </source>
</evidence>
<dbReference type="GO" id="GO:0003700">
    <property type="term" value="F:DNA-binding transcription factor activity"/>
    <property type="evidence" value="ECO:0007669"/>
    <property type="project" value="TreeGrafter"/>
</dbReference>